<dbReference type="InterPro" id="IPR009351">
    <property type="entry name" value="AlkZ-like"/>
</dbReference>
<dbReference type="PANTHER" id="PTHR38479:SF2">
    <property type="entry name" value="WINGED HELIX DNA-BINDING DOMAIN-CONTAINING PROTEIN"/>
    <property type="match status" value="1"/>
</dbReference>
<keyword evidence="3" id="KW-1185">Reference proteome</keyword>
<sequence length="400" mass="44180">MAPPWAIRQTPLMHPVTLTPRALGRALVARQLLAERSQMSALEAVEHLVGLQAQAPRPPYFGLWSRLAGFRAEELSGLLRERKAVRAGVMRGTVHLVSAADCLQLRPLTRGIYERLMRSNYRRRLEGLDMWEVADAGLELLRQQPRTARELARLLGERWPGHDADALAQAPRALCDVVQIPPRGLWGASGLPAYDTIESWLGRPVSPEPDVESVVLRYLGAYGPASVLDAQTWSGLTRLGEVFERLRPQLRVFLSEGGRELFDLPEAPRPDPELPLPVRFVAEYDNLVLSHADRTRVIGDEERAAIASRNGQVPGTILVDGMVRGTWKVRQPRKRVAVLTVTPLGRRLTADEERTLAAEGERLLDFAVHGGEDAGSGRGGEEFTVAFADPAPGRTARRTA</sequence>
<accession>A0ABQ2MPI8</accession>
<evidence type="ECO:0000313" key="2">
    <source>
        <dbReference type="EMBL" id="GGO55780.1"/>
    </source>
</evidence>
<evidence type="ECO:0008006" key="4">
    <source>
        <dbReference type="Google" id="ProtNLM"/>
    </source>
</evidence>
<evidence type="ECO:0000256" key="1">
    <source>
        <dbReference type="SAM" id="MobiDB-lite"/>
    </source>
</evidence>
<dbReference type="Pfam" id="PF06224">
    <property type="entry name" value="AlkZ-like"/>
    <property type="match status" value="1"/>
</dbReference>
<reference evidence="3" key="1">
    <citation type="journal article" date="2019" name="Int. J. Syst. Evol. Microbiol.">
        <title>The Global Catalogue of Microorganisms (GCM) 10K type strain sequencing project: providing services to taxonomists for standard genome sequencing and annotation.</title>
        <authorList>
            <consortium name="The Broad Institute Genomics Platform"/>
            <consortium name="The Broad Institute Genome Sequencing Center for Infectious Disease"/>
            <person name="Wu L."/>
            <person name="Ma J."/>
        </authorList>
    </citation>
    <scope>NUCLEOTIDE SEQUENCE [LARGE SCALE GENOMIC DNA]</scope>
    <source>
        <strain evidence="3">CGMCC 4.7178</strain>
    </source>
</reference>
<dbReference type="EMBL" id="BMMP01000018">
    <property type="protein sequence ID" value="GGO55780.1"/>
    <property type="molecule type" value="Genomic_DNA"/>
</dbReference>
<name>A0ABQ2MPI8_9ACTN</name>
<evidence type="ECO:0000313" key="3">
    <source>
        <dbReference type="Proteomes" id="UP000631535"/>
    </source>
</evidence>
<dbReference type="PANTHER" id="PTHR38479">
    <property type="entry name" value="LMO0824 PROTEIN"/>
    <property type="match status" value="1"/>
</dbReference>
<protein>
    <recommendedName>
        <fullName evidence="4">Winged helix DNA-binding domain-containing protein</fullName>
    </recommendedName>
</protein>
<dbReference type="Proteomes" id="UP000631535">
    <property type="component" value="Unassembled WGS sequence"/>
</dbReference>
<gene>
    <name evidence="2" type="ORF">GCM10012287_47840</name>
</gene>
<feature type="region of interest" description="Disordered" evidence="1">
    <location>
        <begin position="373"/>
        <end position="400"/>
    </location>
</feature>
<organism evidence="2 3">
    <name type="scientific">Streptomyces daqingensis</name>
    <dbReference type="NCBI Taxonomy" id="1472640"/>
    <lineage>
        <taxon>Bacteria</taxon>
        <taxon>Bacillati</taxon>
        <taxon>Actinomycetota</taxon>
        <taxon>Actinomycetes</taxon>
        <taxon>Kitasatosporales</taxon>
        <taxon>Streptomycetaceae</taxon>
        <taxon>Streptomyces</taxon>
    </lineage>
</organism>
<comment type="caution">
    <text evidence="2">The sequence shown here is derived from an EMBL/GenBank/DDBJ whole genome shotgun (WGS) entry which is preliminary data.</text>
</comment>
<proteinExistence type="predicted"/>